<proteinExistence type="predicted"/>
<dbReference type="AlphaFoldDB" id="A0A915CPM8"/>
<feature type="chain" id="PRO_5037847427" evidence="1">
    <location>
        <begin position="23"/>
        <end position="74"/>
    </location>
</feature>
<name>A0A915CPM8_9BILA</name>
<feature type="signal peptide" evidence="1">
    <location>
        <begin position="1"/>
        <end position="22"/>
    </location>
</feature>
<evidence type="ECO:0000256" key="1">
    <source>
        <dbReference type="SAM" id="SignalP"/>
    </source>
</evidence>
<keyword evidence="1" id="KW-0732">Signal</keyword>
<organism evidence="2 3">
    <name type="scientific">Ditylenchus dipsaci</name>
    <dbReference type="NCBI Taxonomy" id="166011"/>
    <lineage>
        <taxon>Eukaryota</taxon>
        <taxon>Metazoa</taxon>
        <taxon>Ecdysozoa</taxon>
        <taxon>Nematoda</taxon>
        <taxon>Chromadorea</taxon>
        <taxon>Rhabditida</taxon>
        <taxon>Tylenchina</taxon>
        <taxon>Tylenchomorpha</taxon>
        <taxon>Sphaerularioidea</taxon>
        <taxon>Anguinidae</taxon>
        <taxon>Anguininae</taxon>
        <taxon>Ditylenchus</taxon>
    </lineage>
</organism>
<sequence length="74" mass="7814">MTAISECIIVFLLISFAFEGESTGGGEGSSGKSTLNDRGNRQKVQVLCVEGRGKDLRVLLIPGQNKDGTPANTM</sequence>
<dbReference type="Proteomes" id="UP000887574">
    <property type="component" value="Unplaced"/>
</dbReference>
<evidence type="ECO:0000313" key="2">
    <source>
        <dbReference type="Proteomes" id="UP000887574"/>
    </source>
</evidence>
<dbReference type="WBParaSite" id="jg10868">
    <property type="protein sequence ID" value="jg10868"/>
    <property type="gene ID" value="jg10868"/>
</dbReference>
<reference evidence="3" key="1">
    <citation type="submission" date="2022-11" db="UniProtKB">
        <authorList>
            <consortium name="WormBaseParasite"/>
        </authorList>
    </citation>
    <scope>IDENTIFICATION</scope>
</reference>
<keyword evidence="2" id="KW-1185">Reference proteome</keyword>
<evidence type="ECO:0000313" key="3">
    <source>
        <dbReference type="WBParaSite" id="jg10868"/>
    </source>
</evidence>
<protein>
    <submittedName>
        <fullName evidence="3">Secreted protein</fullName>
    </submittedName>
</protein>
<accession>A0A915CPM8</accession>